<feature type="binding site" evidence="14">
    <location>
        <position position="109"/>
    </location>
    <ligand>
        <name>Mg(2+)</name>
        <dbReference type="ChEBI" id="CHEBI:18420"/>
        <note>catalytic</note>
    </ligand>
</feature>
<dbReference type="UniPathway" id="UPA00109">
    <property type="reaction ID" value="UER00182"/>
</dbReference>
<dbReference type="EMBL" id="NATQ01000016">
    <property type="protein sequence ID" value="OQX91008.1"/>
    <property type="molecule type" value="Genomic_DNA"/>
</dbReference>
<dbReference type="InterPro" id="IPR012828">
    <property type="entry name" value="PFKA_ATP_prok"/>
</dbReference>
<comment type="caution">
    <text evidence="14">Lacks conserved residue(s) required for the propagation of feature annotation.</text>
</comment>
<organism evidence="16 17">
    <name type="scientific">Candidatus Coatesbacteria bacterium 4484_99</name>
    <dbReference type="NCBI Taxonomy" id="1970774"/>
    <lineage>
        <taxon>Bacteria</taxon>
        <taxon>Candidatus Coatesiibacteriota</taxon>
    </lineage>
</organism>
<evidence type="ECO:0000256" key="13">
    <source>
        <dbReference type="ARBA" id="ARBA00048070"/>
    </source>
</evidence>
<feature type="binding site" description="in other chain" evidence="14">
    <location>
        <begin position="220"/>
        <end position="222"/>
    </location>
    <ligand>
        <name>ADP</name>
        <dbReference type="ChEBI" id="CHEBI:456216"/>
        <note>allosteric activator; ligand shared between dimeric partners</note>
    </ligand>
</feature>
<evidence type="ECO:0000256" key="7">
    <source>
        <dbReference type="ARBA" id="ARBA00022723"/>
    </source>
</evidence>
<evidence type="ECO:0000256" key="11">
    <source>
        <dbReference type="ARBA" id="ARBA00022842"/>
    </source>
</evidence>
<evidence type="ECO:0000256" key="4">
    <source>
        <dbReference type="ARBA" id="ARBA00022490"/>
    </source>
</evidence>
<evidence type="ECO:0000256" key="12">
    <source>
        <dbReference type="ARBA" id="ARBA00023152"/>
    </source>
</evidence>
<keyword evidence="6 14" id="KW-0808">Transferase</keyword>
<feature type="binding site" description="in other chain" evidence="14">
    <location>
        <position position="218"/>
    </location>
    <ligand>
        <name>ADP</name>
        <dbReference type="ChEBI" id="CHEBI:456216"/>
        <note>allosteric activator; ligand shared between dimeric partners</note>
    </ligand>
</feature>
<dbReference type="GO" id="GO:0030388">
    <property type="term" value="P:fructose 1,6-bisphosphate metabolic process"/>
    <property type="evidence" value="ECO:0007669"/>
    <property type="project" value="TreeGrafter"/>
</dbReference>
<protein>
    <recommendedName>
        <fullName evidence="14">ATP-dependent 6-phosphofructokinase</fullName>
        <shortName evidence="14">ATP-PFK</shortName>
        <shortName evidence="14">Phosphofructokinase</shortName>
        <ecNumber evidence="14">2.7.1.11</ecNumber>
    </recommendedName>
    <alternativeName>
        <fullName evidence="14">Phosphohexokinase</fullName>
    </alternativeName>
</protein>
<reference evidence="17" key="1">
    <citation type="submission" date="2017-03" db="EMBL/GenBank/DDBJ databases">
        <title>Novel pathways for hydrocarbon cycling and metabolic interdependencies in hydrothermal sediment communities.</title>
        <authorList>
            <person name="Dombrowski N."/>
            <person name="Seitz K."/>
            <person name="Teske A."/>
            <person name="Baker B."/>
        </authorList>
    </citation>
    <scope>NUCLEOTIDE SEQUENCE [LARGE SCALE GENOMIC DNA]</scope>
</reference>
<keyword evidence="12 14" id="KW-0324">Glycolysis</keyword>
<dbReference type="GO" id="GO:0048029">
    <property type="term" value="F:monosaccharide binding"/>
    <property type="evidence" value="ECO:0007669"/>
    <property type="project" value="TreeGrafter"/>
</dbReference>
<feature type="binding site" description="in other chain" evidence="14">
    <location>
        <position position="229"/>
    </location>
    <ligand>
        <name>substrate</name>
        <note>ligand shared between dimeric partners</note>
    </ligand>
</feature>
<dbReference type="PANTHER" id="PTHR13697">
    <property type="entry name" value="PHOSPHOFRUCTOKINASE"/>
    <property type="match status" value="1"/>
</dbReference>
<feature type="binding site" evidence="14">
    <location>
        <position position="17"/>
    </location>
    <ligand>
        <name>ATP</name>
        <dbReference type="ChEBI" id="CHEBI:30616"/>
    </ligand>
</feature>
<dbReference type="GO" id="GO:0006002">
    <property type="term" value="P:fructose 6-phosphate metabolic process"/>
    <property type="evidence" value="ECO:0007669"/>
    <property type="project" value="InterPro"/>
</dbReference>
<keyword evidence="11 14" id="KW-0460">Magnesium</keyword>
<dbReference type="InterPro" id="IPR035966">
    <property type="entry name" value="PKF_sf"/>
</dbReference>
<evidence type="ECO:0000256" key="5">
    <source>
        <dbReference type="ARBA" id="ARBA00022533"/>
    </source>
</evidence>
<dbReference type="EC" id="2.7.1.11" evidence="14"/>
<dbReference type="InterPro" id="IPR015912">
    <property type="entry name" value="Phosphofructokinase_CS"/>
</dbReference>
<comment type="function">
    <text evidence="14">Catalyzes the phosphorylation of D-fructose 6-phosphate to fructose 1,6-bisphosphate by ATP, the first committing step of glycolysis.</text>
</comment>
<comment type="similarity">
    <text evidence="14">Belongs to the phosphofructokinase type A (PFKA) family. ATP-dependent PFK group I subfamily. Prokaryotic clade 'B1' sub-subfamily.</text>
</comment>
<comment type="activity regulation">
    <text evidence="14">Allosterically activated by ADP and other diphosphonucleosides, and allosterically inhibited by phosphoenolpyruvate.</text>
</comment>
<evidence type="ECO:0000256" key="14">
    <source>
        <dbReference type="HAMAP-Rule" id="MF_00339"/>
    </source>
</evidence>
<evidence type="ECO:0000256" key="6">
    <source>
        <dbReference type="ARBA" id="ARBA00022679"/>
    </source>
</evidence>
<dbReference type="GO" id="GO:0061621">
    <property type="term" value="P:canonical glycolysis"/>
    <property type="evidence" value="ECO:0007669"/>
    <property type="project" value="TreeGrafter"/>
</dbReference>
<evidence type="ECO:0000256" key="2">
    <source>
        <dbReference type="ARBA" id="ARBA00004496"/>
    </source>
</evidence>
<dbReference type="PROSITE" id="PS00433">
    <property type="entry name" value="PHOSPHOFRUCTOKINASE"/>
    <property type="match status" value="1"/>
</dbReference>
<feature type="active site" description="Proton acceptor" evidence="14">
    <location>
        <position position="134"/>
    </location>
</feature>
<keyword evidence="9 14" id="KW-0418">Kinase</keyword>
<comment type="caution">
    <text evidence="16">The sequence shown here is derived from an EMBL/GenBank/DDBJ whole genome shotgun (WGS) entry which is preliminary data.</text>
</comment>
<feature type="binding site" evidence="14">
    <location>
        <begin position="78"/>
        <end position="79"/>
    </location>
    <ligand>
        <name>ATP</name>
        <dbReference type="ChEBI" id="CHEBI:30616"/>
    </ligand>
</feature>
<name>A0A1W9S2E0_9BACT</name>
<gene>
    <name evidence="14" type="primary">pfkA</name>
    <name evidence="16" type="ORF">B6D57_01340</name>
</gene>
<dbReference type="PRINTS" id="PR00476">
    <property type="entry name" value="PHFRCTKINASE"/>
</dbReference>
<feature type="binding site" description="in other chain" evidence="14">
    <location>
        <begin position="192"/>
        <end position="194"/>
    </location>
    <ligand>
        <name>ADP</name>
        <dbReference type="ChEBI" id="CHEBI:456216"/>
        <note>allosteric activator; ligand shared between dimeric partners</note>
    </ligand>
</feature>
<dbReference type="GO" id="GO:0042802">
    <property type="term" value="F:identical protein binding"/>
    <property type="evidence" value="ECO:0007669"/>
    <property type="project" value="TreeGrafter"/>
</dbReference>
<feature type="binding site" evidence="14">
    <location>
        <position position="169"/>
    </location>
    <ligand>
        <name>substrate</name>
        <note>ligand shared between dimeric partners</note>
    </ligand>
</feature>
<comment type="catalytic activity">
    <reaction evidence="13 14">
        <text>beta-D-fructose 6-phosphate + ATP = beta-D-fructose 1,6-bisphosphate + ADP + H(+)</text>
        <dbReference type="Rhea" id="RHEA:16109"/>
        <dbReference type="ChEBI" id="CHEBI:15378"/>
        <dbReference type="ChEBI" id="CHEBI:30616"/>
        <dbReference type="ChEBI" id="CHEBI:32966"/>
        <dbReference type="ChEBI" id="CHEBI:57634"/>
        <dbReference type="ChEBI" id="CHEBI:456216"/>
        <dbReference type="EC" id="2.7.1.11"/>
    </reaction>
</comment>
<evidence type="ECO:0000256" key="1">
    <source>
        <dbReference type="ARBA" id="ARBA00001946"/>
    </source>
</evidence>
<dbReference type="GO" id="GO:0005945">
    <property type="term" value="C:6-phosphofructokinase complex"/>
    <property type="evidence" value="ECO:0007669"/>
    <property type="project" value="TreeGrafter"/>
</dbReference>
<comment type="pathway">
    <text evidence="3 14">Carbohydrate degradation; glycolysis; D-glyceraldehyde 3-phosphate and glycerone phosphate from D-glucose: step 3/4.</text>
</comment>
<feature type="domain" description="Phosphofructokinase" evidence="15">
    <location>
        <begin position="10"/>
        <end position="282"/>
    </location>
</feature>
<evidence type="ECO:0000256" key="8">
    <source>
        <dbReference type="ARBA" id="ARBA00022741"/>
    </source>
</evidence>
<dbReference type="Proteomes" id="UP000192611">
    <property type="component" value="Unassembled WGS sequence"/>
</dbReference>
<keyword evidence="5 14" id="KW-0021">Allosteric enzyme</keyword>
<feature type="binding site" evidence="14">
    <location>
        <position position="250"/>
    </location>
    <ligand>
        <name>substrate</name>
        <note>ligand shared between dimeric partners</note>
    </ligand>
</feature>
<feature type="binding site" description="in other chain" evidence="14">
    <location>
        <begin position="176"/>
        <end position="178"/>
    </location>
    <ligand>
        <name>substrate</name>
        <note>ligand shared between dimeric partners</note>
    </ligand>
</feature>
<sequence length="326" mass="35069">MNRKPATFPIGIITSGGDAPGMNAAIRAVVRDGLDKNLLIYGIHSGYQGLIDDEVDEMEMGSVSGIINRGGTILRSGRSMEFYKISGMEKAYKTCMKYGIEGLIIIGGDGTIRGANEFHKNFGINVVCLPASIDNDIYGTQYAIGYDTAINTAVSALDRVRETAESHERIFVVEVMGRDSGAIASAVALASGAEYVFVPEEKRNIKELVSRLVQGVERGKGSFIIVVAEGVSSAYDIARNIEDKTSRETRVLVLGHLQRGGPPTANDRILGSILGAKAVDVLLSGEKSSFIGIEGTDLVVRKLSQVVGRTSEYPRKYYELALILGK</sequence>
<keyword evidence="10 14" id="KW-0067">ATP-binding</keyword>
<dbReference type="NCBIfam" id="NF002872">
    <property type="entry name" value="PRK03202.1"/>
    <property type="match status" value="1"/>
</dbReference>
<dbReference type="InterPro" id="IPR000023">
    <property type="entry name" value="Phosphofructokinase_dom"/>
</dbReference>
<evidence type="ECO:0000259" key="15">
    <source>
        <dbReference type="Pfam" id="PF00365"/>
    </source>
</evidence>
<dbReference type="GO" id="GO:0005524">
    <property type="term" value="F:ATP binding"/>
    <property type="evidence" value="ECO:0007669"/>
    <property type="project" value="UniProtKB-KW"/>
</dbReference>
<comment type="subunit">
    <text evidence="14">Homotetramer.</text>
</comment>
<comment type="subcellular location">
    <subcellularLocation>
        <location evidence="2 14">Cytoplasm</location>
    </subcellularLocation>
</comment>
<dbReference type="PIRSF" id="PIRSF000532">
    <property type="entry name" value="ATP_PFK_prok"/>
    <property type="match status" value="1"/>
</dbReference>
<keyword evidence="4 14" id="KW-0963">Cytoplasm</keyword>
<accession>A0A1W9S2E0</accession>
<dbReference type="FunFam" id="3.40.50.460:FF:000002">
    <property type="entry name" value="ATP-dependent 6-phosphofructokinase"/>
    <property type="match status" value="1"/>
</dbReference>
<dbReference type="HAMAP" id="MF_00339">
    <property type="entry name" value="Phosphofructokinase_I_B1"/>
    <property type="match status" value="1"/>
</dbReference>
<keyword evidence="7 14" id="KW-0479">Metal-binding</keyword>
<dbReference type="SUPFAM" id="SSF53784">
    <property type="entry name" value="Phosphofructokinase"/>
    <property type="match status" value="1"/>
</dbReference>
<evidence type="ECO:0000256" key="9">
    <source>
        <dbReference type="ARBA" id="ARBA00022777"/>
    </source>
</evidence>
<dbReference type="Gene3D" id="3.40.50.460">
    <property type="entry name" value="Phosphofructokinase domain"/>
    <property type="match status" value="1"/>
</dbReference>
<dbReference type="GO" id="GO:0016208">
    <property type="term" value="F:AMP binding"/>
    <property type="evidence" value="ECO:0007669"/>
    <property type="project" value="TreeGrafter"/>
</dbReference>
<evidence type="ECO:0000256" key="10">
    <source>
        <dbReference type="ARBA" id="ARBA00022840"/>
    </source>
</evidence>
<dbReference type="GO" id="GO:0003872">
    <property type="term" value="F:6-phosphofructokinase activity"/>
    <property type="evidence" value="ECO:0007669"/>
    <property type="project" value="UniProtKB-UniRule"/>
</dbReference>
<feature type="binding site" description="in other chain" evidence="14">
    <location>
        <begin position="256"/>
        <end position="259"/>
    </location>
    <ligand>
        <name>substrate</name>
        <note>ligand shared between dimeric partners</note>
    </ligand>
</feature>
<evidence type="ECO:0000313" key="16">
    <source>
        <dbReference type="EMBL" id="OQX91008.1"/>
    </source>
</evidence>
<feature type="binding site" evidence="14">
    <location>
        <begin position="108"/>
        <end position="111"/>
    </location>
    <ligand>
        <name>ATP</name>
        <dbReference type="ChEBI" id="CHEBI:30616"/>
    </ligand>
</feature>
<evidence type="ECO:0000313" key="17">
    <source>
        <dbReference type="Proteomes" id="UP000192611"/>
    </source>
</evidence>
<dbReference type="AlphaFoldDB" id="A0A1W9S2E0"/>
<comment type="cofactor">
    <cofactor evidence="1 14">
        <name>Mg(2+)</name>
        <dbReference type="ChEBI" id="CHEBI:18420"/>
    </cofactor>
</comment>
<dbReference type="GO" id="GO:0046872">
    <property type="term" value="F:metal ion binding"/>
    <property type="evidence" value="ECO:0007669"/>
    <property type="project" value="UniProtKB-KW"/>
</dbReference>
<evidence type="ECO:0000256" key="3">
    <source>
        <dbReference type="ARBA" id="ARBA00004679"/>
    </source>
</evidence>
<dbReference type="Pfam" id="PF00365">
    <property type="entry name" value="PFK"/>
    <property type="match status" value="1"/>
</dbReference>
<dbReference type="InterPro" id="IPR012003">
    <property type="entry name" value="ATP_PFK_prok-type"/>
</dbReference>
<dbReference type="PANTHER" id="PTHR13697:SF4">
    <property type="entry name" value="ATP-DEPENDENT 6-PHOSPHOFRUCTOKINASE"/>
    <property type="match status" value="1"/>
</dbReference>
<proteinExistence type="inferred from homology"/>
<feature type="binding site" evidence="14">
    <location>
        <begin position="27"/>
        <end position="31"/>
    </location>
    <ligand>
        <name>ADP</name>
        <dbReference type="ChEBI" id="CHEBI:456216"/>
        <note>allosteric activator; ligand shared between dimeric partners</note>
    </ligand>
</feature>
<feature type="binding site" description="in other chain" evidence="14">
    <location>
        <position position="161"/>
    </location>
    <ligand>
        <name>ADP</name>
        <dbReference type="ChEBI" id="CHEBI:456216"/>
        <note>allosteric activator; ligand shared between dimeric partners</note>
    </ligand>
</feature>
<dbReference type="GO" id="GO:0070095">
    <property type="term" value="F:fructose-6-phosphate binding"/>
    <property type="evidence" value="ECO:0007669"/>
    <property type="project" value="TreeGrafter"/>
</dbReference>
<feature type="binding site" description="in other chain" evidence="14">
    <location>
        <begin position="132"/>
        <end position="134"/>
    </location>
    <ligand>
        <name>substrate</name>
        <note>ligand shared between dimeric partners</note>
    </ligand>
</feature>
<dbReference type="InterPro" id="IPR022953">
    <property type="entry name" value="ATP_PFK"/>
</dbReference>
<keyword evidence="8 14" id="KW-0547">Nucleotide-binding</keyword>
<dbReference type="Gene3D" id="3.40.50.450">
    <property type="match status" value="1"/>
</dbReference>